<dbReference type="Pfam" id="PF00929">
    <property type="entry name" value="RNase_T"/>
    <property type="match status" value="1"/>
</dbReference>
<dbReference type="PATRIC" id="fig|29486.44.peg.2553"/>
<organism evidence="19">
    <name type="scientific">Yersinia ruckeri</name>
    <dbReference type="NCBI Taxonomy" id="29486"/>
    <lineage>
        <taxon>Bacteria</taxon>
        <taxon>Pseudomonadati</taxon>
        <taxon>Pseudomonadota</taxon>
        <taxon>Gammaproteobacteria</taxon>
        <taxon>Enterobacterales</taxon>
        <taxon>Yersiniaceae</taxon>
        <taxon>Yersinia</taxon>
    </lineage>
</organism>
<reference evidence="19" key="1">
    <citation type="journal article" date="2015" name="Genome Announc.">
        <title>Complete Genome Sequence of Yersinia ruckeri Strain CSF007-82, Etiologic Agent of Red Mouth Disease in Salmonid Fish.</title>
        <authorList>
            <person name="Nelson M.C."/>
            <person name="LaPatra S.E."/>
            <person name="Welch T.J."/>
            <person name="Graf J."/>
        </authorList>
    </citation>
    <scope>NUCLEOTIDE SEQUENCE</scope>
    <source>
        <strain evidence="19">CSF007-82</strain>
    </source>
</reference>
<dbReference type="GeneID" id="66880015"/>
<dbReference type="FunFam" id="1.20.1280.70:FF:000001">
    <property type="entry name" value="Exodeoxyribonuclease I"/>
    <property type="match status" value="1"/>
</dbReference>
<feature type="binding site" evidence="16">
    <location>
        <position position="14"/>
    </location>
    <ligand>
        <name>Mg(2+)</name>
        <dbReference type="ChEBI" id="CHEBI:18420"/>
        <label>1</label>
    </ligand>
</feature>
<reference evidence="20 21" key="2">
    <citation type="submission" date="2018-06" db="EMBL/GenBank/DDBJ databases">
        <authorList>
            <consortium name="Pathogen Informatics"/>
            <person name="Doyle S."/>
        </authorList>
    </citation>
    <scope>NUCLEOTIDE SEQUENCE [LARGE SCALE GENOMIC DNA]</scope>
    <source>
        <strain evidence="20 21">NCTC10476</strain>
    </source>
</reference>
<keyword evidence="7 14" id="KW-0378">Hydrolase</keyword>
<evidence type="ECO:0000313" key="21">
    <source>
        <dbReference type="Proteomes" id="UP000255169"/>
    </source>
</evidence>
<evidence type="ECO:0000256" key="16">
    <source>
        <dbReference type="PIRSR" id="PIRSR000977-2"/>
    </source>
</evidence>
<comment type="cofactor">
    <cofactor evidence="16">
        <name>Mg(2+)</name>
        <dbReference type="ChEBI" id="CHEBI:18420"/>
    </cofactor>
    <text evidence="16">Binds 2 Mg(2+) ions per monomer.</text>
</comment>
<evidence type="ECO:0000256" key="3">
    <source>
        <dbReference type="ARBA" id="ARBA00019900"/>
    </source>
</evidence>
<dbReference type="InterPro" id="IPR036397">
    <property type="entry name" value="RNaseH_sf"/>
</dbReference>
<evidence type="ECO:0000256" key="11">
    <source>
        <dbReference type="ARBA" id="ARBA00023204"/>
    </source>
</evidence>
<keyword evidence="10" id="KW-0238">DNA-binding</keyword>
<dbReference type="FunFam" id="3.30.420.10:FF:000033">
    <property type="entry name" value="Exodeoxyribonuclease I"/>
    <property type="match status" value="1"/>
</dbReference>
<feature type="domain" description="ExoI C-terminal" evidence="18">
    <location>
        <begin position="359"/>
        <end position="475"/>
    </location>
</feature>
<keyword evidence="5 16" id="KW-0479">Metal-binding</keyword>
<feature type="binding site" evidence="15">
    <location>
        <position position="164"/>
    </location>
    <ligand>
        <name>substrate</name>
    </ligand>
</feature>
<dbReference type="EC" id="3.1.11.1" evidence="2 14"/>
<dbReference type="SUPFAM" id="SSF53098">
    <property type="entry name" value="Ribonuclease H-like"/>
    <property type="match status" value="1"/>
</dbReference>
<dbReference type="GO" id="GO:0000175">
    <property type="term" value="F:3'-5'-RNA exonuclease activity"/>
    <property type="evidence" value="ECO:0007669"/>
    <property type="project" value="InterPro"/>
</dbReference>
<dbReference type="GO" id="GO:0046872">
    <property type="term" value="F:metal ion binding"/>
    <property type="evidence" value="ECO:0007669"/>
    <property type="project" value="UniProtKB-KW"/>
</dbReference>
<accession>A0A085U4M9</accession>
<dbReference type="Gene3D" id="1.20.1280.70">
    <property type="entry name" value="Exonuclease ExoI, domain 3"/>
    <property type="match status" value="1"/>
</dbReference>
<dbReference type="InterPro" id="IPR038649">
    <property type="entry name" value="EXOI_SH3_sf"/>
</dbReference>
<dbReference type="EMBL" id="UHJG01000002">
    <property type="protein sequence ID" value="SUQ37300.1"/>
    <property type="molecule type" value="Genomic_DNA"/>
</dbReference>
<keyword evidence="8 14" id="KW-0269">Exonuclease</keyword>
<feature type="binding site" evidence="16">
    <location>
        <position position="16"/>
    </location>
    <ligand>
        <name>Mg(2+)</name>
        <dbReference type="ChEBI" id="CHEBI:18420"/>
        <label>2</label>
    </ligand>
</feature>
<dbReference type="Pfam" id="PF08411">
    <property type="entry name" value="ExoI_SH3"/>
    <property type="match status" value="1"/>
</dbReference>
<dbReference type="EMBL" id="LN681231">
    <property type="protein sequence ID" value="CEK28093.1"/>
    <property type="molecule type" value="Genomic_DNA"/>
</dbReference>
<sequence length="476" mass="54337">MSKSASSPTFYVHDYETFGQHPALDRPAQFAGVRTDLDFNIIEEPLVVYCSPADDYLPQPEAVMITGITPQTALAKGINEAEFSQQIHQAFSVAGTCILGYNNIRFDDEVSRNIFYRNFYDPYAYSWQNGNSRWDLLDVMRACYALRPEGIIWPENDDGLPSFKLEHLTKANGVEHLQAHDAMSDVHATIALAKLVKQAQPRLFDYLYQHRSKHKISALIDIAEMTPLVHVSGMFGAARGNTSWVAPLAWHPENKNAVIMCDLAGDISPLLELDAETLRERLYTRRDKLSADQAAVPIKLVHINKCPVLAPAKTLLAENAERLAIDRQRCLQNLQVLRQNPQIREKVVTLFAESPPFAASSDVDAQLYDGFFGDADRATMKIIQQTAPQNLPALDLSFQDPRLTELLFRFRARNYPNTLDDSEQRRWQNHRREMLSPERVQEYVQQLEQFYNLYESDKEKLALLKDLYDYARELVS</sequence>
<evidence type="ECO:0000256" key="14">
    <source>
        <dbReference type="PIRNR" id="PIRNR000977"/>
    </source>
</evidence>
<dbReference type="CDD" id="cd06138">
    <property type="entry name" value="ExoI_N"/>
    <property type="match status" value="1"/>
</dbReference>
<gene>
    <name evidence="20" type="primary">sbcB</name>
    <name evidence="19" type="ORF">CSF007_11755</name>
    <name evidence="20" type="ORF">NCTC10476_03422</name>
</gene>
<name>A0A085U4M9_YERRU</name>
<dbReference type="AlphaFoldDB" id="A0A085U4M9"/>
<evidence type="ECO:0000313" key="19">
    <source>
        <dbReference type="EMBL" id="CEK28093.1"/>
    </source>
</evidence>
<dbReference type="Gene3D" id="3.30.420.10">
    <property type="entry name" value="Ribonuclease H-like superfamily/Ribonuclease H"/>
    <property type="match status" value="1"/>
</dbReference>
<keyword evidence="11 14" id="KW-0234">DNA repair</keyword>
<dbReference type="GO" id="GO:0008310">
    <property type="term" value="F:single-stranded DNA 3'-5' DNA exonuclease activity"/>
    <property type="evidence" value="ECO:0007669"/>
    <property type="project" value="UniProtKB-EC"/>
</dbReference>
<evidence type="ECO:0000256" key="9">
    <source>
        <dbReference type="ARBA" id="ARBA00022842"/>
    </source>
</evidence>
<evidence type="ECO:0000256" key="4">
    <source>
        <dbReference type="ARBA" id="ARBA00022722"/>
    </source>
</evidence>
<dbReference type="PROSITE" id="PS51785">
    <property type="entry name" value="EXOI_C"/>
    <property type="match status" value="1"/>
</dbReference>
<dbReference type="PANTHER" id="PTHR11046:SF11">
    <property type="entry name" value="EXODEOXYRIBONUCLEASE I"/>
    <property type="match status" value="1"/>
</dbReference>
<keyword evidence="21" id="KW-1185">Reference proteome</keyword>
<dbReference type="GO" id="GO:0003677">
    <property type="term" value="F:DNA binding"/>
    <property type="evidence" value="ECO:0007669"/>
    <property type="project" value="UniProtKB-KW"/>
</dbReference>
<keyword evidence="6 14" id="KW-0227">DNA damage</keyword>
<dbReference type="InterPro" id="IPR012337">
    <property type="entry name" value="RNaseH-like_sf"/>
</dbReference>
<feature type="domain" description="ExoI SH3-like" evidence="17">
    <location>
        <begin position="201"/>
        <end position="355"/>
    </location>
</feature>
<dbReference type="InterPro" id="IPR034747">
    <property type="entry name" value="EXOI_SH3"/>
</dbReference>
<dbReference type="STRING" id="29486.UGYR_04075"/>
<dbReference type="NCBIfam" id="NF008746">
    <property type="entry name" value="PRK11779.1"/>
    <property type="match status" value="1"/>
</dbReference>
<evidence type="ECO:0000256" key="10">
    <source>
        <dbReference type="ARBA" id="ARBA00023125"/>
    </source>
</evidence>
<dbReference type="eggNOG" id="COG2925">
    <property type="taxonomic scope" value="Bacteria"/>
</dbReference>
<dbReference type="Pfam" id="PF26016">
    <property type="entry name" value="ExoI_C"/>
    <property type="match status" value="1"/>
</dbReference>
<evidence type="ECO:0000256" key="7">
    <source>
        <dbReference type="ARBA" id="ARBA00022801"/>
    </source>
</evidence>
<dbReference type="Proteomes" id="UP000255169">
    <property type="component" value="Unassembled WGS sequence"/>
</dbReference>
<evidence type="ECO:0000313" key="20">
    <source>
        <dbReference type="EMBL" id="SUQ37300.1"/>
    </source>
</evidence>
<evidence type="ECO:0000256" key="2">
    <source>
        <dbReference type="ARBA" id="ARBA00012108"/>
    </source>
</evidence>
<feature type="binding site" evidence="15">
    <location>
        <position position="16"/>
    </location>
    <ligand>
        <name>substrate</name>
    </ligand>
</feature>
<comment type="subunit">
    <text evidence="13">Monomer. Interacts with ssb (via C-terminus); this interaction stimulates the exonuclease activity by recruiting the enzyme to its substrate.</text>
</comment>
<dbReference type="FunFam" id="3.30.1520.20:FF:000001">
    <property type="entry name" value="Exodeoxyribonuclease I"/>
    <property type="match status" value="1"/>
</dbReference>
<dbReference type="PROSITE" id="PS51784">
    <property type="entry name" value="EXOI_SH3"/>
    <property type="match status" value="1"/>
</dbReference>
<dbReference type="InterPro" id="IPR022894">
    <property type="entry name" value="Oligoribonuclease"/>
</dbReference>
<evidence type="ECO:0000256" key="12">
    <source>
        <dbReference type="ARBA" id="ARBA00046035"/>
    </source>
</evidence>
<dbReference type="GO" id="GO:0006281">
    <property type="term" value="P:DNA repair"/>
    <property type="evidence" value="ECO:0007669"/>
    <property type="project" value="UniProtKB-KW"/>
</dbReference>
<dbReference type="Gene3D" id="3.30.1520.20">
    <property type="entry name" value="Exonuclease ExoI, domain 2"/>
    <property type="match status" value="1"/>
</dbReference>
<feature type="binding site" evidence="16">
    <location>
        <position position="185"/>
    </location>
    <ligand>
        <name>Mg(2+)</name>
        <dbReference type="ChEBI" id="CHEBI:18420"/>
        <label>2</label>
    </ligand>
</feature>
<dbReference type="PIRSF" id="PIRSF000977">
    <property type="entry name" value="Exodeoxyribonuclease_I"/>
    <property type="match status" value="1"/>
</dbReference>
<evidence type="ECO:0000259" key="17">
    <source>
        <dbReference type="PROSITE" id="PS51784"/>
    </source>
</evidence>
<proteinExistence type="predicted"/>
<dbReference type="PANTHER" id="PTHR11046">
    <property type="entry name" value="OLIGORIBONUCLEASE, MITOCHONDRIAL"/>
    <property type="match status" value="1"/>
</dbReference>
<dbReference type="RefSeq" id="WP_004720878.1">
    <property type="nucleotide sequence ID" value="NZ_CABIHT010000008.1"/>
</dbReference>
<dbReference type="SMART" id="SM00479">
    <property type="entry name" value="EXOIII"/>
    <property type="match status" value="1"/>
</dbReference>
<dbReference type="InterPro" id="IPR013620">
    <property type="entry name" value="Exonuc_1_SH3"/>
</dbReference>
<evidence type="ECO:0000256" key="1">
    <source>
        <dbReference type="ARBA" id="ARBA00000563"/>
    </source>
</evidence>
<comment type="catalytic activity">
    <reaction evidence="1 14">
        <text>Exonucleolytic cleavage in the 3'- to 5'-direction to yield nucleoside 5'-phosphates.</text>
        <dbReference type="EC" id="3.1.11.1"/>
    </reaction>
</comment>
<keyword evidence="9 16" id="KW-0460">Magnesium</keyword>
<evidence type="ECO:0000256" key="5">
    <source>
        <dbReference type="ARBA" id="ARBA00022723"/>
    </source>
</evidence>
<dbReference type="InterPro" id="IPR058561">
    <property type="entry name" value="Exonuc_1_C"/>
</dbReference>
<dbReference type="OrthoDB" id="9763470at2"/>
<dbReference type="Gene3D" id="1.10.287.1240">
    <property type="match status" value="1"/>
</dbReference>
<dbReference type="InterPro" id="IPR013520">
    <property type="entry name" value="Ribonucl_H"/>
</dbReference>
<evidence type="ECO:0000256" key="15">
    <source>
        <dbReference type="PIRSR" id="PIRSR000977-1"/>
    </source>
</evidence>
<comment type="function">
    <text evidence="12">Degrades single-stranded DNA (ssDNA) in a highly processive manner. Also functions as a DNA deoxyribophosphodiesterase that releases deoxyribose-phosphate moieties following the cleavage of DNA at an apurinic/apyrimidinic (AP) site by either an AP endonuclease or AP lyase.</text>
</comment>
<evidence type="ECO:0000256" key="6">
    <source>
        <dbReference type="ARBA" id="ARBA00022763"/>
    </source>
</evidence>
<keyword evidence="4 14" id="KW-0540">Nuclease</keyword>
<evidence type="ECO:0000256" key="13">
    <source>
        <dbReference type="ARBA" id="ARBA00046792"/>
    </source>
</evidence>
<evidence type="ECO:0000256" key="8">
    <source>
        <dbReference type="ARBA" id="ARBA00022839"/>
    </source>
</evidence>
<dbReference type="InterPro" id="IPR023607">
    <property type="entry name" value="Exodeoxyribonuclease_I"/>
</dbReference>
<evidence type="ECO:0000259" key="18">
    <source>
        <dbReference type="PROSITE" id="PS51785"/>
    </source>
</evidence>
<protein>
    <recommendedName>
        <fullName evidence="3 14">Exodeoxyribonuclease I</fullName>
        <ecNumber evidence="2 14">3.1.11.1</ecNumber>
    </recommendedName>
</protein>